<comment type="caution">
    <text evidence="1">The sequence shown here is derived from an EMBL/GenBank/DDBJ whole genome shotgun (WGS) entry which is preliminary data.</text>
</comment>
<protein>
    <submittedName>
        <fullName evidence="1">Uncharacterized protein</fullName>
    </submittedName>
</protein>
<organism evidence="1 2">
    <name type="scientific">Hygrophoropsis aurantiaca</name>
    <dbReference type="NCBI Taxonomy" id="72124"/>
    <lineage>
        <taxon>Eukaryota</taxon>
        <taxon>Fungi</taxon>
        <taxon>Dikarya</taxon>
        <taxon>Basidiomycota</taxon>
        <taxon>Agaricomycotina</taxon>
        <taxon>Agaricomycetes</taxon>
        <taxon>Agaricomycetidae</taxon>
        <taxon>Boletales</taxon>
        <taxon>Coniophorineae</taxon>
        <taxon>Hygrophoropsidaceae</taxon>
        <taxon>Hygrophoropsis</taxon>
    </lineage>
</organism>
<reference evidence="1" key="1">
    <citation type="journal article" date="2021" name="New Phytol.">
        <title>Evolutionary innovations through gain and loss of genes in the ectomycorrhizal Boletales.</title>
        <authorList>
            <person name="Wu G."/>
            <person name="Miyauchi S."/>
            <person name="Morin E."/>
            <person name="Kuo A."/>
            <person name="Drula E."/>
            <person name="Varga T."/>
            <person name="Kohler A."/>
            <person name="Feng B."/>
            <person name="Cao Y."/>
            <person name="Lipzen A."/>
            <person name="Daum C."/>
            <person name="Hundley H."/>
            <person name="Pangilinan J."/>
            <person name="Johnson J."/>
            <person name="Barry K."/>
            <person name="LaButti K."/>
            <person name="Ng V."/>
            <person name="Ahrendt S."/>
            <person name="Min B."/>
            <person name="Choi I.G."/>
            <person name="Park H."/>
            <person name="Plett J.M."/>
            <person name="Magnuson J."/>
            <person name="Spatafora J.W."/>
            <person name="Nagy L.G."/>
            <person name="Henrissat B."/>
            <person name="Grigoriev I.V."/>
            <person name="Yang Z.L."/>
            <person name="Xu J."/>
            <person name="Martin F.M."/>
        </authorList>
    </citation>
    <scope>NUCLEOTIDE SEQUENCE</scope>
    <source>
        <strain evidence="1">ATCC 28755</strain>
    </source>
</reference>
<gene>
    <name evidence="1" type="ORF">BJ138DRAFT_1113828</name>
</gene>
<keyword evidence="2" id="KW-1185">Reference proteome</keyword>
<dbReference type="Proteomes" id="UP000790377">
    <property type="component" value="Unassembled WGS sequence"/>
</dbReference>
<sequence>MSSAATVLQVVQTVSSVTVAVYQYASSVSDAEDSRQKLLNELIAIGGILTAIQALIQGPLLSNNTPEGLQRSKALTKLWNGNLVPCKTVLDGLLNWLTADTKEKMGLGKKMLWPFKEKKIGEAIAKLERYKSHLTLTLSVESWDKLDQIEKVVVDIAREQEQGKYDRKAQADKLKREDLIRWLQPVDCSDKHATSARQRQSQTCTWLFGLPKFISWRLSPKSFLWLHGKPGSGKTILASAVIDELQADPRSARSLVYFYCDFRDARRNDGATVLRSILAQLLRSADHDWLSRFPELVQRNSQGLGFPTDTATLCNFILRASRLIDSPLVVIDALDECEGIDDILSHLVRLADEGDIRLFLTSRKEQAIVDAFRDRSSISLNDTSDFTKMDMRMHISKELSTRPRLSRLPRDLKEEISSTLLAKADGMFRWVQCQLDSILACRTVRGIRDALSNLPRGLYETYDRILLSIEERGPEDSRIAQQSLMWLIGALTPLTLSQLAEALKIECDDPCLNDELGVINPDDILDVCGSLVDYNPETGITVLSHYSVQEYLTLDHIRTKALASFRISLSDAHTQLAILSISYLLCVDVFADEPNDTIVESEDDDNSRMSLAFPRHPMLLYAVHYGLDHLGHIVKEDDRVLKYLEALQVKDFSHDGRHLTDILPTTAWWTVKRRWLDEKHHSPLWIPLSLGRAWLVNRVLQQLPDLNKEIGGDWGAPLVIAIWANRTDTADLLLDKGADVNNPVRIMQATKSPLAWAALYDLDELVDLFLRRGARLDPNILHSALTPIHHHTSAYVLRKLLEHGADVTVTNYGETPMHVHLHHPPREDEYSLEITQILVEGGCDVRAQNFKGRTPLHIALNYRCVPVIEYLLSKGAQFSDARHIYQDNLNWAADKSWFPALSEAIQTAEICRSVTVDDVHKVKAMLCKRLSLPVGIIKHIMDLGEYWACASVRRDNCPGSTGPLTETNSPVFLSVQVPGVSNKCVRRLAFSWKIERAQDECQPGSGIGRFGGRLTHEDGVTEDIHLMVTCPHYAELQLEIINDVWDSRELRSHELLEQLRPGDTLSFHEVWNSDPHEMSYFIYLQVDLYYVCW</sequence>
<accession>A0ACB8AB86</accession>
<evidence type="ECO:0000313" key="1">
    <source>
        <dbReference type="EMBL" id="KAH7910719.1"/>
    </source>
</evidence>
<proteinExistence type="predicted"/>
<name>A0ACB8AB86_9AGAM</name>
<dbReference type="EMBL" id="MU267702">
    <property type="protein sequence ID" value="KAH7910719.1"/>
    <property type="molecule type" value="Genomic_DNA"/>
</dbReference>
<evidence type="ECO:0000313" key="2">
    <source>
        <dbReference type="Proteomes" id="UP000790377"/>
    </source>
</evidence>